<evidence type="ECO:0000313" key="2">
    <source>
        <dbReference type="EMBL" id="AEK30602.1"/>
    </source>
</evidence>
<organism evidence="2 3">
    <name type="scientific">Bifidobacterium animalis subsp. lactis CNCM I-2494</name>
    <dbReference type="NCBI Taxonomy" id="1042403"/>
    <lineage>
        <taxon>Bacteria</taxon>
        <taxon>Bacillati</taxon>
        <taxon>Actinomycetota</taxon>
        <taxon>Actinomycetes</taxon>
        <taxon>Bifidobacteriales</taxon>
        <taxon>Bifidobacteriaceae</taxon>
        <taxon>Bifidobacterium</taxon>
    </lineage>
</organism>
<reference evidence="2 3" key="1">
    <citation type="journal article" date="2011" name="J. Bacteriol.">
        <title>Genome Sequence of the Probiotic Strain Bifidobacterium animalis subsp. lactis CNCM I-2494.</title>
        <authorList>
            <person name="Chervaux C."/>
            <person name="Grimaldi C."/>
            <person name="Bolotin A."/>
            <person name="Quinquis B."/>
            <person name="Legrain-Raspaud S."/>
            <person name="van Hylckama Vlieg J.E."/>
            <person name="Denariaz G."/>
            <person name="Smokvina T."/>
        </authorList>
    </citation>
    <scope>NUCLEOTIDE SEQUENCE [LARGE SCALE GENOMIC DNA]</scope>
    <source>
        <strain evidence="2 3">CNCM I-2494</strain>
    </source>
</reference>
<dbReference type="Proteomes" id="UP000008394">
    <property type="component" value="Chromosome"/>
</dbReference>
<evidence type="ECO:0000313" key="3">
    <source>
        <dbReference type="Proteomes" id="UP000008394"/>
    </source>
</evidence>
<dbReference type="AlphaFoldDB" id="A0A806FWB6"/>
<sequence>MTERDRGVAHALGTGGAHVVLCDVRRDFGTGQANDVRHGNRPEHHGRQQQVEEARVRARRHREDVSLDAEEVLADEAGDEGRHRDEQQRDDQDDRIVPLAFLEAGDCAEHAAEDRLEAERHEGELQGDRERPAYLVDHWLAGECVAEVQRQCVLQEQQILDNKRLVQIVFTADLGCDGLIDWLVAEHRLDWIAWQREYERVYQQCCTKNHGDHLQNTSQKILAHRFLLANSMPVQRGELDTPAVASVIQFVPSLPHALTYVEKKMPHMGYGRCGPPRKSQWPSACNRNTRRGRNQWFRPLPMDGGSCAHTIVNKLSITWTSPGHHLDISS</sequence>
<feature type="region of interest" description="Disordered" evidence="1">
    <location>
        <begin position="32"/>
        <end position="95"/>
    </location>
</feature>
<evidence type="ECO:0000256" key="1">
    <source>
        <dbReference type="SAM" id="MobiDB-lite"/>
    </source>
</evidence>
<feature type="compositionally biased region" description="Basic and acidic residues" evidence="1">
    <location>
        <begin position="79"/>
        <end position="95"/>
    </location>
</feature>
<feature type="compositionally biased region" description="Basic and acidic residues" evidence="1">
    <location>
        <begin position="35"/>
        <end position="65"/>
    </location>
</feature>
<protein>
    <submittedName>
        <fullName evidence="2">Uncharacterized protein</fullName>
    </submittedName>
</protein>
<gene>
    <name evidence="2" type="ORF">BALAC2494_01694</name>
</gene>
<dbReference type="EMBL" id="CP002915">
    <property type="protein sequence ID" value="AEK30602.1"/>
    <property type="molecule type" value="Genomic_DNA"/>
</dbReference>
<name>A0A806FWB6_BIFAN</name>
<accession>A0A806FWB6</accession>
<dbReference type="KEGG" id="bnm:BALAC2494_01694"/>
<feature type="compositionally biased region" description="Acidic residues" evidence="1">
    <location>
        <begin position="66"/>
        <end position="78"/>
    </location>
</feature>
<proteinExistence type="predicted"/>